<dbReference type="KEGG" id="nyu:D7D52_07555"/>
<dbReference type="Proteomes" id="UP000267164">
    <property type="component" value="Chromosome"/>
</dbReference>
<accession>A0A386Z7Y5</accession>
<feature type="domain" description="Carboxylesterase type B" evidence="1">
    <location>
        <begin position="6"/>
        <end position="70"/>
    </location>
</feature>
<evidence type="ECO:0000313" key="2">
    <source>
        <dbReference type="EMBL" id="AYF73738.1"/>
    </source>
</evidence>
<proteinExistence type="predicted"/>
<evidence type="ECO:0000259" key="1">
    <source>
        <dbReference type="Pfam" id="PF00135"/>
    </source>
</evidence>
<dbReference type="PANTHER" id="PTHR43903">
    <property type="entry name" value="NEUROLIGIN"/>
    <property type="match status" value="1"/>
</dbReference>
<dbReference type="InterPro" id="IPR029058">
    <property type="entry name" value="AB_hydrolase_fold"/>
</dbReference>
<dbReference type="AlphaFoldDB" id="A0A386Z7Y5"/>
<dbReference type="OrthoDB" id="4571348at2"/>
<reference evidence="2 3" key="1">
    <citation type="submission" date="2018-09" db="EMBL/GenBank/DDBJ databases">
        <title>Nocardia yunnanensis sp. nov., an actinomycete isolated from a soil sample.</title>
        <authorList>
            <person name="Zhang J."/>
        </authorList>
    </citation>
    <scope>NUCLEOTIDE SEQUENCE [LARGE SCALE GENOMIC DNA]</scope>
    <source>
        <strain evidence="2 3">CFHS0054</strain>
    </source>
</reference>
<dbReference type="EMBL" id="CP032568">
    <property type="protein sequence ID" value="AYF73738.1"/>
    <property type="molecule type" value="Genomic_DNA"/>
</dbReference>
<dbReference type="SUPFAM" id="SSF53474">
    <property type="entry name" value="alpha/beta-Hydrolases"/>
    <property type="match status" value="1"/>
</dbReference>
<organism evidence="2 3">
    <name type="scientific">Nocardia yunnanensis</name>
    <dbReference type="NCBI Taxonomy" id="2382165"/>
    <lineage>
        <taxon>Bacteria</taxon>
        <taxon>Bacillati</taxon>
        <taxon>Actinomycetota</taxon>
        <taxon>Actinomycetes</taxon>
        <taxon>Mycobacteriales</taxon>
        <taxon>Nocardiaceae</taxon>
        <taxon>Nocardia</taxon>
    </lineage>
</organism>
<evidence type="ECO:0000313" key="3">
    <source>
        <dbReference type="Proteomes" id="UP000267164"/>
    </source>
</evidence>
<gene>
    <name evidence="2" type="ORF">D7D52_07555</name>
</gene>
<dbReference type="Gene3D" id="3.40.50.1820">
    <property type="entry name" value="alpha/beta hydrolase"/>
    <property type="match status" value="1"/>
</dbReference>
<dbReference type="Pfam" id="PF00135">
    <property type="entry name" value="COesterase"/>
    <property type="match status" value="1"/>
</dbReference>
<dbReference type="InterPro" id="IPR002018">
    <property type="entry name" value="CarbesteraseB"/>
</dbReference>
<dbReference type="InterPro" id="IPR051093">
    <property type="entry name" value="Neuroligin/BSAL"/>
</dbReference>
<keyword evidence="3" id="KW-1185">Reference proteome</keyword>
<protein>
    <recommendedName>
        <fullName evidence="1">Carboxylesterase type B domain-containing protein</fullName>
    </recommendedName>
</protein>
<name>A0A386Z7Y5_9NOCA</name>
<sequence length="229" mass="24339">MHQGDDPTVQTTAGPVHGRWKHHVAAFLGIPYAAAPFGALRFRPPKPAQPWPGVRDASTFGPPVPQASHRGAVMTAIRRRVRVGVGATMPSASLGETWATVMPDTVECDDRLIQSRYTNWYIGGVCWASPDCLPDLRSTLAGLPGGTMKRLHMMFAGVLAGAAVSLPGVVSAGAAAPVAAQCHEGDRVPTDDPRTYDSCIHDEWGNLRQCPPFTVVTQAPDGDVRCVPA</sequence>